<feature type="transmembrane region" description="Helical" evidence="2">
    <location>
        <begin position="62"/>
        <end position="82"/>
    </location>
</feature>
<dbReference type="GO" id="GO:0046872">
    <property type="term" value="F:metal ion binding"/>
    <property type="evidence" value="ECO:0007669"/>
    <property type="project" value="UniProtKB-KW"/>
</dbReference>
<dbReference type="GO" id="GO:0008962">
    <property type="term" value="F:phosphatidylglycerophosphatase activity"/>
    <property type="evidence" value="ECO:0007669"/>
    <property type="project" value="UniProtKB-EC"/>
</dbReference>
<dbReference type="GO" id="GO:0009395">
    <property type="term" value="P:phospholipid catabolic process"/>
    <property type="evidence" value="ECO:0007669"/>
    <property type="project" value="UniProtKB-KW"/>
</dbReference>
<dbReference type="InterPro" id="IPR007686">
    <property type="entry name" value="YutG/PgpA"/>
</dbReference>
<keyword evidence="1 2" id="KW-0812">Transmembrane</keyword>
<dbReference type="InterPro" id="IPR036681">
    <property type="entry name" value="PgpA-like_sf"/>
</dbReference>
<feature type="transmembrane region" description="Helical" evidence="2">
    <location>
        <begin position="102"/>
        <end position="126"/>
    </location>
</feature>
<keyword evidence="1" id="KW-0443">Lipid metabolism</keyword>
<feature type="transmembrane region" description="Helical" evidence="2">
    <location>
        <begin position="155"/>
        <end position="173"/>
    </location>
</feature>
<keyword evidence="1 2" id="KW-0472">Membrane</keyword>
<comment type="caution">
    <text evidence="4">The sequence shown here is derived from an EMBL/GenBank/DDBJ whole genome shotgun (WGS) entry which is preliminary data.</text>
</comment>
<dbReference type="Proteomes" id="UP001138802">
    <property type="component" value="Unassembled WGS sequence"/>
</dbReference>
<keyword evidence="2" id="KW-1133">Transmembrane helix</keyword>
<dbReference type="Pfam" id="PF04608">
    <property type="entry name" value="PgpA"/>
    <property type="match status" value="1"/>
</dbReference>
<keyword evidence="5" id="KW-1185">Reference proteome</keyword>
<protein>
    <recommendedName>
        <fullName evidence="1">Phosphatidylglycerophosphatase A</fullName>
        <ecNumber evidence="1">3.1.3.27</ecNumber>
    </recommendedName>
    <alternativeName>
        <fullName evidence="1">Phosphatidylglycerolphosphate phosphatase A</fullName>
    </alternativeName>
</protein>
<evidence type="ECO:0000259" key="3">
    <source>
        <dbReference type="Pfam" id="PF04608"/>
    </source>
</evidence>
<keyword evidence="1" id="KW-0460">Magnesium</keyword>
<keyword evidence="1" id="KW-0595">Phospholipid degradation</keyword>
<organism evidence="4 5">
    <name type="scientific">Thiocapsa imhoffii</name>
    <dbReference type="NCBI Taxonomy" id="382777"/>
    <lineage>
        <taxon>Bacteria</taxon>
        <taxon>Pseudomonadati</taxon>
        <taxon>Pseudomonadota</taxon>
        <taxon>Gammaproteobacteria</taxon>
        <taxon>Chromatiales</taxon>
        <taxon>Chromatiaceae</taxon>
        <taxon>Thiocapsa</taxon>
    </lineage>
</organism>
<comment type="cofactor">
    <cofactor evidence="1">
        <name>Mg(2+)</name>
        <dbReference type="ChEBI" id="CHEBI:18420"/>
    </cofactor>
</comment>
<sequence length="174" mass="18766">MTTSPPNRDTPVGAVPRPRGGFDPRRLHHWIAFGFGSGLAPRAPGTVGTLAAVPLYLALAPLAWPLYLGVLLGLVVLGIWACDRTARDLDDADPSAIVWDEWVGFLLTMVAAPSGWPWVIAGFLIFRLFDIWKPWPIGLVDRRVHGGLGIMLDDLIAGAMAALVLAIAAWWLVG</sequence>
<dbReference type="EC" id="3.1.3.27" evidence="1"/>
<evidence type="ECO:0000313" key="4">
    <source>
        <dbReference type="EMBL" id="MBK1645428.1"/>
    </source>
</evidence>
<dbReference type="InterPro" id="IPR026037">
    <property type="entry name" value="PgpA"/>
</dbReference>
<keyword evidence="1" id="KW-0479">Metal-binding</keyword>
<comment type="pathway">
    <text evidence="1">Phospholipid metabolism; phosphatidylglycerol biosynthesis; phosphatidylglycerol from CDP-diacylglycerol: step 2/2.</text>
</comment>
<reference evidence="4 5" key="1">
    <citation type="journal article" date="2020" name="Microorganisms">
        <title>Osmotic Adaptation and Compatible Solute Biosynthesis of Phototrophic Bacteria as Revealed from Genome Analyses.</title>
        <authorList>
            <person name="Imhoff J.F."/>
            <person name="Rahn T."/>
            <person name="Kunzel S."/>
            <person name="Keller A."/>
            <person name="Neulinger S.C."/>
        </authorList>
    </citation>
    <scope>NUCLEOTIDE SEQUENCE [LARGE SCALE GENOMIC DNA]</scope>
    <source>
        <strain evidence="4 5">DSM 21303</strain>
    </source>
</reference>
<comment type="function">
    <text evidence="1">Lipid phosphatase which dephosphorylates phosphatidylglycerophosphate (PGP) to phosphatidylglycerol (PG).</text>
</comment>
<dbReference type="EMBL" id="NRSD01000012">
    <property type="protein sequence ID" value="MBK1645428.1"/>
    <property type="molecule type" value="Genomic_DNA"/>
</dbReference>
<feature type="domain" description="YutG/PgpA" evidence="3">
    <location>
        <begin position="30"/>
        <end position="168"/>
    </location>
</feature>
<dbReference type="GO" id="GO:0005886">
    <property type="term" value="C:plasma membrane"/>
    <property type="evidence" value="ECO:0007669"/>
    <property type="project" value="UniProtKB-SubCell"/>
</dbReference>
<dbReference type="CDD" id="cd06971">
    <property type="entry name" value="PgpA"/>
    <property type="match status" value="1"/>
</dbReference>
<dbReference type="PANTHER" id="PTHR36305">
    <property type="entry name" value="PHOSPHATIDYLGLYCEROPHOSPHATASE A"/>
    <property type="match status" value="1"/>
</dbReference>
<evidence type="ECO:0000313" key="5">
    <source>
        <dbReference type="Proteomes" id="UP001138802"/>
    </source>
</evidence>
<keyword evidence="1" id="KW-1208">Phospholipid metabolism</keyword>
<proteinExistence type="predicted"/>
<dbReference type="PANTHER" id="PTHR36305:SF1">
    <property type="entry name" value="PHOSPHATIDYLGLYCEROPHOSPHATASE A"/>
    <property type="match status" value="1"/>
</dbReference>
<dbReference type="PIRSF" id="PIRSF006162">
    <property type="entry name" value="PgpA"/>
    <property type="match status" value="1"/>
</dbReference>
<evidence type="ECO:0000256" key="2">
    <source>
        <dbReference type="SAM" id="Phobius"/>
    </source>
</evidence>
<keyword evidence="1" id="KW-1003">Cell membrane</keyword>
<comment type="subcellular location">
    <subcellularLocation>
        <location evidence="1">Cell inner membrane</location>
        <topology evidence="1">Multi-pass membrane protein</topology>
    </subcellularLocation>
</comment>
<dbReference type="RefSeq" id="WP_200388232.1">
    <property type="nucleotide sequence ID" value="NZ_NRSD01000012.1"/>
</dbReference>
<name>A0A9X0WIX5_9GAMM</name>
<keyword evidence="1" id="KW-0997">Cell inner membrane</keyword>
<gene>
    <name evidence="4" type="ORF">CKO25_12390</name>
</gene>
<keyword evidence="1" id="KW-0378">Hydrolase</keyword>
<accession>A0A9X0WIX5</accession>
<dbReference type="AlphaFoldDB" id="A0A9X0WIX5"/>
<comment type="catalytic activity">
    <reaction evidence="1">
        <text>a 1,2-diacyl-sn-glycero-3-phospho-(1'-sn-glycero-3'-phosphate) + H2O = a 1,2-diacyl-sn-glycero-3-phospho-(1'-sn-glycerol) + phosphate</text>
        <dbReference type="Rhea" id="RHEA:33751"/>
        <dbReference type="ChEBI" id="CHEBI:15377"/>
        <dbReference type="ChEBI" id="CHEBI:43474"/>
        <dbReference type="ChEBI" id="CHEBI:60110"/>
        <dbReference type="ChEBI" id="CHEBI:64716"/>
        <dbReference type="EC" id="3.1.3.27"/>
    </reaction>
</comment>
<keyword evidence="1" id="KW-0442">Lipid degradation</keyword>
<dbReference type="SUPFAM" id="SSF101307">
    <property type="entry name" value="YutG-like"/>
    <property type="match status" value="1"/>
</dbReference>
<evidence type="ECO:0000256" key="1">
    <source>
        <dbReference type="PIRNR" id="PIRNR006162"/>
    </source>
</evidence>